<feature type="domain" description="Bacterial toxin 44" evidence="2">
    <location>
        <begin position="245"/>
        <end position="274"/>
    </location>
</feature>
<comment type="caution">
    <text evidence="3">The sequence shown here is derived from an EMBL/GenBank/DDBJ whole genome shotgun (WGS) entry which is preliminary data.</text>
</comment>
<reference evidence="3 4" key="1">
    <citation type="submission" date="2013-05" db="EMBL/GenBank/DDBJ databases">
        <title>Genome assembly of Chondromyces apiculatus DSM 436.</title>
        <authorList>
            <person name="Sharma G."/>
            <person name="Khatri I."/>
            <person name="Kaur C."/>
            <person name="Mayilraj S."/>
            <person name="Subramanian S."/>
        </authorList>
    </citation>
    <scope>NUCLEOTIDE SEQUENCE [LARGE SCALE GENOMIC DNA]</scope>
    <source>
        <strain evidence="3 4">DSM 436</strain>
    </source>
</reference>
<protein>
    <recommendedName>
        <fullName evidence="2">Bacterial toxin 44 domain-containing protein</fullName>
    </recommendedName>
</protein>
<accession>A0A017SSL5</accession>
<dbReference type="AlphaFoldDB" id="A0A017SSL5"/>
<sequence>MNITQEQREQMQQSPEAGDAAPKGDTQPCPPCLAIRARRGAKPPTYPDPITIKCAVFWDSEAVRHADDGCNSYAVTSTHEFAWNRQAEQIAEFPITEAEYASPHVTVFIWADPPATATFRYTARYAVGRLKLKTADIKNKGAPARSTTYGREILFEVDVLESPLFYLITLLHQNETHPAVLDMQAWPPAKSDEVMTTLGFPAERKNDWGGLWAAGTDGSYLENMSEFDLKPLFSPTWGERNRIENNERVYFYDVWSNIHYGYIGNTAGFTAERLNGLAGNDPRGDSAADQAATRLGWDIRASVSRQGSLDLDAKRRAIYPLILNGLRQNDLFLDKQFYIDCKKQ</sequence>
<dbReference type="Proteomes" id="UP000019678">
    <property type="component" value="Unassembled WGS sequence"/>
</dbReference>
<dbReference type="InterPro" id="IPR028946">
    <property type="entry name" value="Ntox44"/>
</dbReference>
<evidence type="ECO:0000313" key="3">
    <source>
        <dbReference type="EMBL" id="EYE99977.1"/>
    </source>
</evidence>
<dbReference type="OrthoDB" id="9204728at2"/>
<gene>
    <name evidence="3" type="ORF">CAP_1870</name>
</gene>
<organism evidence="3 4">
    <name type="scientific">Chondromyces apiculatus DSM 436</name>
    <dbReference type="NCBI Taxonomy" id="1192034"/>
    <lineage>
        <taxon>Bacteria</taxon>
        <taxon>Pseudomonadati</taxon>
        <taxon>Myxococcota</taxon>
        <taxon>Polyangia</taxon>
        <taxon>Polyangiales</taxon>
        <taxon>Polyangiaceae</taxon>
        <taxon>Chondromyces</taxon>
    </lineage>
</organism>
<name>A0A017SSL5_9BACT</name>
<dbReference type="RefSeq" id="WP_044252676.1">
    <property type="nucleotide sequence ID" value="NZ_ASRX01000159.1"/>
</dbReference>
<proteinExistence type="predicted"/>
<evidence type="ECO:0000256" key="1">
    <source>
        <dbReference type="SAM" id="MobiDB-lite"/>
    </source>
</evidence>
<keyword evidence="4" id="KW-1185">Reference proteome</keyword>
<evidence type="ECO:0000259" key="2">
    <source>
        <dbReference type="Pfam" id="PF15607"/>
    </source>
</evidence>
<dbReference type="Pfam" id="PF15607">
    <property type="entry name" value="Ntox44"/>
    <property type="match status" value="1"/>
</dbReference>
<dbReference type="EMBL" id="ASRX01000159">
    <property type="protein sequence ID" value="EYE99977.1"/>
    <property type="molecule type" value="Genomic_DNA"/>
</dbReference>
<feature type="compositionally biased region" description="Polar residues" evidence="1">
    <location>
        <begin position="1"/>
        <end position="15"/>
    </location>
</feature>
<evidence type="ECO:0000313" key="4">
    <source>
        <dbReference type="Proteomes" id="UP000019678"/>
    </source>
</evidence>
<feature type="region of interest" description="Disordered" evidence="1">
    <location>
        <begin position="1"/>
        <end position="31"/>
    </location>
</feature>